<accession>A0A0K1Q560</accession>
<dbReference type="InterPro" id="IPR011057">
    <property type="entry name" value="Mss4-like_sf"/>
</dbReference>
<dbReference type="InterPro" id="IPR006913">
    <property type="entry name" value="CENP-V/GFA"/>
</dbReference>
<dbReference type="EMBL" id="CP012333">
    <property type="protein sequence ID" value="AKV00868.1"/>
    <property type="molecule type" value="Genomic_DNA"/>
</dbReference>
<evidence type="ECO:0000259" key="4">
    <source>
        <dbReference type="PROSITE" id="PS51891"/>
    </source>
</evidence>
<dbReference type="Gene3D" id="2.170.150.70">
    <property type="match status" value="1"/>
</dbReference>
<dbReference type="AlphaFoldDB" id="A0A0K1Q560"/>
<dbReference type="GO" id="GO:0016846">
    <property type="term" value="F:carbon-sulfur lyase activity"/>
    <property type="evidence" value="ECO:0007669"/>
    <property type="project" value="InterPro"/>
</dbReference>
<evidence type="ECO:0000256" key="2">
    <source>
        <dbReference type="ARBA" id="ARBA00022723"/>
    </source>
</evidence>
<dbReference type="InterPro" id="IPR052355">
    <property type="entry name" value="CENP-V-like"/>
</dbReference>
<dbReference type="KEGG" id="llu:AKJ09_07531"/>
<reference evidence="5 6" key="1">
    <citation type="submission" date="2015-08" db="EMBL/GenBank/DDBJ databases">
        <authorList>
            <person name="Babu N.S."/>
            <person name="Beckwith C.J."/>
            <person name="Beseler K.G."/>
            <person name="Brison A."/>
            <person name="Carone J.V."/>
            <person name="Caskin T.P."/>
            <person name="Diamond M."/>
            <person name="Durham M.E."/>
            <person name="Foxe J.M."/>
            <person name="Go M."/>
            <person name="Henderson B.A."/>
            <person name="Jones I.B."/>
            <person name="McGettigan J.A."/>
            <person name="Micheletti S.J."/>
            <person name="Nasrallah M.E."/>
            <person name="Ortiz D."/>
            <person name="Piller C.R."/>
            <person name="Privatt S.R."/>
            <person name="Schneider S.L."/>
            <person name="Sharp S."/>
            <person name="Smith T.C."/>
            <person name="Stanton J.D."/>
            <person name="Ullery H.E."/>
            <person name="Wilson R.J."/>
            <person name="Serrano M.G."/>
            <person name="Buck G."/>
            <person name="Lee V."/>
            <person name="Wang Y."/>
            <person name="Carvalho R."/>
            <person name="Voegtly L."/>
            <person name="Shi R."/>
            <person name="Duckworth R."/>
            <person name="Johnson A."/>
            <person name="Loviza R."/>
            <person name="Walstead R."/>
            <person name="Shah Z."/>
            <person name="Kiflezghi M."/>
            <person name="Wade K."/>
            <person name="Ball S.L."/>
            <person name="Bradley K.W."/>
            <person name="Asai D.J."/>
            <person name="Bowman C.A."/>
            <person name="Russell D.A."/>
            <person name="Pope W.H."/>
            <person name="Jacobs-Sera D."/>
            <person name="Hendrix R.W."/>
            <person name="Hatfull G.F."/>
        </authorList>
    </citation>
    <scope>NUCLEOTIDE SEQUENCE [LARGE SCALE GENOMIC DNA]</scope>
    <source>
        <strain evidence="5 6">DSM 27648</strain>
    </source>
</reference>
<evidence type="ECO:0000313" key="6">
    <source>
        <dbReference type="Proteomes" id="UP000064967"/>
    </source>
</evidence>
<proteinExistence type="inferred from homology"/>
<sequence>MSETFEGGCHCRRVRFRVRAEVLTALDCNCSICRRKGFLHLIVQKDAFELLAGEEDLTTYTFNTGVAKHTFCRICGIQPFYTPRSHPDQVDVNVRCLDSRAADRFRVVPFDGENWEANVETIR</sequence>
<dbReference type="STRING" id="1391654.AKJ09_07531"/>
<keyword evidence="6" id="KW-1185">Reference proteome</keyword>
<dbReference type="SUPFAM" id="SSF51316">
    <property type="entry name" value="Mss4-like"/>
    <property type="match status" value="1"/>
</dbReference>
<keyword evidence="2" id="KW-0479">Metal-binding</keyword>
<comment type="similarity">
    <text evidence="1">Belongs to the Gfa family.</text>
</comment>
<dbReference type="Pfam" id="PF04828">
    <property type="entry name" value="GFA"/>
    <property type="match status" value="1"/>
</dbReference>
<gene>
    <name evidence="5" type="ORF">AKJ09_07531</name>
</gene>
<dbReference type="RefSeq" id="WP_146652075.1">
    <property type="nucleotide sequence ID" value="NZ_CP012333.1"/>
</dbReference>
<evidence type="ECO:0000256" key="3">
    <source>
        <dbReference type="ARBA" id="ARBA00022833"/>
    </source>
</evidence>
<dbReference type="PROSITE" id="PS51891">
    <property type="entry name" value="CENP_V_GFA"/>
    <property type="match status" value="1"/>
</dbReference>
<evidence type="ECO:0000313" key="5">
    <source>
        <dbReference type="EMBL" id="AKV00868.1"/>
    </source>
</evidence>
<organism evidence="5 6">
    <name type="scientific">Labilithrix luteola</name>
    <dbReference type="NCBI Taxonomy" id="1391654"/>
    <lineage>
        <taxon>Bacteria</taxon>
        <taxon>Pseudomonadati</taxon>
        <taxon>Myxococcota</taxon>
        <taxon>Polyangia</taxon>
        <taxon>Polyangiales</taxon>
        <taxon>Labilitrichaceae</taxon>
        <taxon>Labilithrix</taxon>
    </lineage>
</organism>
<dbReference type="OrthoDB" id="9805575at2"/>
<feature type="domain" description="CENP-V/GFA" evidence="4">
    <location>
        <begin position="5"/>
        <end position="116"/>
    </location>
</feature>
<dbReference type="GO" id="GO:0046872">
    <property type="term" value="F:metal ion binding"/>
    <property type="evidence" value="ECO:0007669"/>
    <property type="project" value="UniProtKB-KW"/>
</dbReference>
<evidence type="ECO:0000256" key="1">
    <source>
        <dbReference type="ARBA" id="ARBA00005495"/>
    </source>
</evidence>
<dbReference type="PANTHER" id="PTHR28620">
    <property type="entry name" value="CENTROMERE PROTEIN V"/>
    <property type="match status" value="1"/>
</dbReference>
<keyword evidence="3" id="KW-0862">Zinc</keyword>
<protein>
    <submittedName>
        <fullName evidence="5">Gfa-like protein</fullName>
    </submittedName>
</protein>
<dbReference type="PANTHER" id="PTHR28620:SF1">
    <property type="entry name" value="CENP-V_GFA DOMAIN-CONTAINING PROTEIN"/>
    <property type="match status" value="1"/>
</dbReference>
<dbReference type="Proteomes" id="UP000064967">
    <property type="component" value="Chromosome"/>
</dbReference>
<dbReference type="PATRIC" id="fig|1391654.3.peg.7643"/>
<name>A0A0K1Q560_9BACT</name>